<feature type="region of interest" description="Disordered" evidence="1">
    <location>
        <begin position="1"/>
        <end position="23"/>
    </location>
</feature>
<protein>
    <submittedName>
        <fullName evidence="2">Uncharacterized protein</fullName>
    </submittedName>
</protein>
<sequence>MNTDRDKFSPHTLGLGSVQTHMS</sequence>
<evidence type="ECO:0000313" key="2">
    <source>
        <dbReference type="EMBL" id="JAH73097.1"/>
    </source>
</evidence>
<organism evidence="2">
    <name type="scientific">Anguilla anguilla</name>
    <name type="common">European freshwater eel</name>
    <name type="synonym">Muraena anguilla</name>
    <dbReference type="NCBI Taxonomy" id="7936"/>
    <lineage>
        <taxon>Eukaryota</taxon>
        <taxon>Metazoa</taxon>
        <taxon>Chordata</taxon>
        <taxon>Craniata</taxon>
        <taxon>Vertebrata</taxon>
        <taxon>Euteleostomi</taxon>
        <taxon>Actinopterygii</taxon>
        <taxon>Neopterygii</taxon>
        <taxon>Teleostei</taxon>
        <taxon>Anguilliformes</taxon>
        <taxon>Anguillidae</taxon>
        <taxon>Anguilla</taxon>
    </lineage>
</organism>
<reference evidence="2" key="2">
    <citation type="journal article" date="2015" name="Fish Shellfish Immunol.">
        <title>Early steps in the European eel (Anguilla anguilla)-Vibrio vulnificus interaction in the gills: Role of the RtxA13 toxin.</title>
        <authorList>
            <person name="Callol A."/>
            <person name="Pajuelo D."/>
            <person name="Ebbesson L."/>
            <person name="Teles M."/>
            <person name="MacKenzie S."/>
            <person name="Amaro C."/>
        </authorList>
    </citation>
    <scope>NUCLEOTIDE SEQUENCE</scope>
</reference>
<evidence type="ECO:0000256" key="1">
    <source>
        <dbReference type="SAM" id="MobiDB-lite"/>
    </source>
</evidence>
<dbReference type="EMBL" id="GBXM01035480">
    <property type="protein sequence ID" value="JAH73097.1"/>
    <property type="molecule type" value="Transcribed_RNA"/>
</dbReference>
<dbReference type="AlphaFoldDB" id="A0A0E9V4X2"/>
<proteinExistence type="predicted"/>
<accession>A0A0E9V4X2</accession>
<reference evidence="2" key="1">
    <citation type="submission" date="2014-11" db="EMBL/GenBank/DDBJ databases">
        <authorList>
            <person name="Amaro Gonzalez C."/>
        </authorList>
    </citation>
    <scope>NUCLEOTIDE SEQUENCE</scope>
</reference>
<name>A0A0E9V4X2_ANGAN</name>